<dbReference type="OrthoDB" id="120976at2759"/>
<dbReference type="Pfam" id="PF18738">
    <property type="entry name" value="HEPN_DZIP3"/>
    <property type="match status" value="1"/>
</dbReference>
<dbReference type="InterPro" id="IPR027417">
    <property type="entry name" value="P-loop_NTPase"/>
</dbReference>
<dbReference type="InterPro" id="IPR007111">
    <property type="entry name" value="NACHT_NTPase"/>
</dbReference>
<dbReference type="SUPFAM" id="SSF52540">
    <property type="entry name" value="P-loop containing nucleoside triphosphate hydrolases"/>
    <property type="match status" value="1"/>
</dbReference>
<dbReference type="Gene3D" id="3.40.50.300">
    <property type="entry name" value="P-loop containing nucleotide triphosphate hydrolases"/>
    <property type="match status" value="1"/>
</dbReference>
<dbReference type="InterPro" id="IPR041249">
    <property type="entry name" value="HEPN_DZIP3"/>
</dbReference>
<dbReference type="PROSITE" id="PS50837">
    <property type="entry name" value="NACHT"/>
    <property type="match status" value="1"/>
</dbReference>
<evidence type="ECO:0000313" key="3">
    <source>
        <dbReference type="Proteomes" id="UP000594262"/>
    </source>
</evidence>
<sequence length="1295" mass="148974">MTLTIAAIITAIQFWLRLATFLHGPLKSFLLHVLHNLSNDPTYNGLPQDPQKLYQALSTDANHRKTINDLKNGKNGKKKVLQQDQVDALLPPTGNATDSSQFDVTLICILIINFTDLPTPLNGWRNKNPPATDLSIGAFVIRAREWRNYIHHTDPDKINQTDFNQKWMEGEQIINNLGFTYDTTQLKTMSLDLKYENVVKSMYLYLERKQETFSKQQMALTAQHTALDTKHTALDTKHTALATQHTALDTKHTALDTKHTALDTKHTALDTKQTALVTKQTALDTKQTALDTKQTVLASKHTTLANKQAALENQYKSLANQQASLSQVVTDLEISTTQKIGDLAQQLSLHQDLSSEEIKALAERLEEIANVQQNMPKNSPMMKYHSGSCCLDEVLEYISQELTEKESKKLLKQLRITDEDSQRRFSESLEDISWLDLKRELQMMGKYELVDHIIKKTLITKGRKAASDGLRRHYVNDLIHCLVEQPLSQADEDTNSVLREDVFIDLVVLPSSTVDKEWSNSDRAALIEQQYIPKTSPKTSVNNIFSQKDELVFVRGIGGIGKTTLLEMLTYKWAKGELDAEVNIDFVFKFTCRNLNTISSQFTNVQELFELKYPEVMKLISFDDLMEISERALIVIDGLDELKDLYVPESSSASSRDSLNLTVFNLINPKADWFPNHKVIACGRPKAVEFLKKEIPINSNRKNIEVCGFDDENIWKYIQNFFGERKDKALSVHQLIKRSYNLRIMARVPVFLSVICTVFEEDLIKNPINTQTELYFFTTLIFIRNHLKRQSQSYTNLMDIAKDKTVAEILLCLMKLSVTTYMQNKVVFNEAEIASLRCPIPLEETGFITKHQRSNSTEVTFQFRHLILHEYLTGLYISITKDITPFFENKELSSCKPTILGIQRMLKMDENELFLAFFKNLQNTNHKPRSKSLSFKNLFPNIFGKSKPNFEDFIGSFIEMPSSMIKDEDSLLIDTGRNDHIEFLTLYKESRDNLISKRFVEAKIIIRENYKDVRNIINLINDLNIKNIVELEIWIPSYDEDEKYLISLVSGEECETEIRIVDDRYTPYLKCKQGKLTLKCPPSLLNKIPEDLLQKSTSFHVTIKTFTDVNNSDGVKLVIRRLLSYNTPIACLNIVTITLYVRTIINMINDLNIKNIGFLTVCYPSYNEDEKYLISLVSGEECETEIRIEQYTPYLICEQGKLTFECLPSLLKEIPEDLLQKSTSFHVEIWNKFVEETNVINFLRHLTSFNKPITIRVEKRISMFQAPSYAVESEIRRLLEKHNIDTSSIEINDYF</sequence>
<keyword evidence="3" id="KW-1185">Reference proteome</keyword>
<evidence type="ECO:0000259" key="1">
    <source>
        <dbReference type="PROSITE" id="PS50837"/>
    </source>
</evidence>
<name>A0A7M5XHD2_9CNID</name>
<dbReference type="Pfam" id="PF05729">
    <property type="entry name" value="NACHT"/>
    <property type="match status" value="1"/>
</dbReference>
<dbReference type="PANTHER" id="PTHR46844:SF1">
    <property type="entry name" value="SLR5058 PROTEIN"/>
    <property type="match status" value="1"/>
</dbReference>
<proteinExistence type="predicted"/>
<dbReference type="InterPro" id="IPR011049">
    <property type="entry name" value="Serralysin-like_metalloprot_C"/>
</dbReference>
<dbReference type="GeneID" id="136806650"/>
<evidence type="ECO:0000313" key="2">
    <source>
        <dbReference type="EnsemblMetazoa" id="CLYHEMP023564.1"/>
    </source>
</evidence>
<dbReference type="Gene3D" id="2.150.10.10">
    <property type="entry name" value="Serralysin-like metalloprotease, C-terminal"/>
    <property type="match status" value="1"/>
</dbReference>
<feature type="domain" description="NACHT" evidence="1">
    <location>
        <begin position="550"/>
        <end position="642"/>
    </location>
</feature>
<dbReference type="RefSeq" id="XP_066919337.1">
    <property type="nucleotide sequence ID" value="XM_067063236.1"/>
</dbReference>
<dbReference type="PANTHER" id="PTHR46844">
    <property type="entry name" value="SLR5058 PROTEIN"/>
    <property type="match status" value="1"/>
</dbReference>
<dbReference type="EnsemblMetazoa" id="CLYHEMT023564.1">
    <property type="protein sequence ID" value="CLYHEMP023564.1"/>
    <property type="gene ID" value="CLYHEMG023564"/>
</dbReference>
<accession>A0A7M5XHD2</accession>
<protein>
    <recommendedName>
        <fullName evidence="1">NACHT domain-containing protein</fullName>
    </recommendedName>
</protein>
<reference evidence="2" key="1">
    <citation type="submission" date="2021-01" db="UniProtKB">
        <authorList>
            <consortium name="EnsemblMetazoa"/>
        </authorList>
    </citation>
    <scope>IDENTIFICATION</scope>
</reference>
<dbReference type="Proteomes" id="UP000594262">
    <property type="component" value="Unplaced"/>
</dbReference>
<organism evidence="2 3">
    <name type="scientific">Clytia hemisphaerica</name>
    <dbReference type="NCBI Taxonomy" id="252671"/>
    <lineage>
        <taxon>Eukaryota</taxon>
        <taxon>Metazoa</taxon>
        <taxon>Cnidaria</taxon>
        <taxon>Hydrozoa</taxon>
        <taxon>Hydroidolina</taxon>
        <taxon>Leptothecata</taxon>
        <taxon>Obeliida</taxon>
        <taxon>Clytiidae</taxon>
        <taxon>Clytia</taxon>
    </lineage>
</organism>